<reference evidence="2 3" key="1">
    <citation type="submission" date="2019-11" db="EMBL/GenBank/DDBJ databases">
        <title>Type strains purchased from KCTC, JCM and DSMZ.</title>
        <authorList>
            <person name="Lu H."/>
        </authorList>
    </citation>
    <scope>NUCLEOTIDE SEQUENCE [LARGE SCALE GENOMIC DNA]</scope>
    <source>
        <strain evidence="2 3">KCTC 42409</strain>
    </source>
</reference>
<feature type="region of interest" description="Disordered" evidence="1">
    <location>
        <begin position="176"/>
        <end position="196"/>
    </location>
</feature>
<dbReference type="OrthoDB" id="5510573at2"/>
<dbReference type="Proteomes" id="UP000484015">
    <property type="component" value="Unassembled WGS sequence"/>
</dbReference>
<dbReference type="Gene3D" id="3.10.100.10">
    <property type="entry name" value="Mannose-Binding Protein A, subunit A"/>
    <property type="match status" value="1"/>
</dbReference>
<dbReference type="InterPro" id="IPR016186">
    <property type="entry name" value="C-type_lectin-like/link_sf"/>
</dbReference>
<organism evidence="2 3">
    <name type="scientific">Pseudoduganella ginsengisoli</name>
    <dbReference type="NCBI Taxonomy" id="1462440"/>
    <lineage>
        <taxon>Bacteria</taxon>
        <taxon>Pseudomonadati</taxon>
        <taxon>Pseudomonadota</taxon>
        <taxon>Betaproteobacteria</taxon>
        <taxon>Burkholderiales</taxon>
        <taxon>Oxalobacteraceae</taxon>
        <taxon>Telluria group</taxon>
        <taxon>Pseudoduganella</taxon>
    </lineage>
</organism>
<keyword evidence="3" id="KW-1185">Reference proteome</keyword>
<accession>A0A6L6PWD8</accession>
<gene>
    <name evidence="2" type="ORF">GM668_05545</name>
</gene>
<dbReference type="AlphaFoldDB" id="A0A6L6PWD8"/>
<comment type="caution">
    <text evidence="2">The sequence shown here is derived from an EMBL/GenBank/DDBJ whole genome shotgun (WGS) entry which is preliminary data.</text>
</comment>
<feature type="region of interest" description="Disordered" evidence="1">
    <location>
        <begin position="124"/>
        <end position="150"/>
    </location>
</feature>
<dbReference type="EMBL" id="WNLA01000002">
    <property type="protein sequence ID" value="MTW01549.1"/>
    <property type="molecule type" value="Genomic_DNA"/>
</dbReference>
<evidence type="ECO:0000313" key="3">
    <source>
        <dbReference type="Proteomes" id="UP000484015"/>
    </source>
</evidence>
<evidence type="ECO:0000313" key="2">
    <source>
        <dbReference type="EMBL" id="MTW01549.1"/>
    </source>
</evidence>
<feature type="compositionally biased region" description="Basic and acidic residues" evidence="1">
    <location>
        <begin position="127"/>
        <end position="144"/>
    </location>
</feature>
<dbReference type="RefSeq" id="WP_155438138.1">
    <property type="nucleotide sequence ID" value="NZ_WNLA01000002.1"/>
</dbReference>
<sequence>MAQAAGQGAAGAPSTARSTDPSKPLSFFVTSEGPGKGADLGGLAGADAHCQKLAAAVGAGGKTWRAYLSAQAADGQPAVNARDRIGKGPWFNTRGVQIARDVAHLHGDTVEAAQLGNNLSRTTALTEKNEPVKGAGDKPNEHDILTGSTPDGRAFADAADRTCKNYTTSAAEGSAQLGHFDRTGGGNTSWNSAHPSRGCGQQNLVSTGGAGLLYCFAAN</sequence>
<protein>
    <submittedName>
        <fullName evidence="2">Lectin</fullName>
    </submittedName>
</protein>
<feature type="compositionally biased region" description="Low complexity" evidence="1">
    <location>
        <begin position="1"/>
        <end position="12"/>
    </location>
</feature>
<feature type="region of interest" description="Disordered" evidence="1">
    <location>
        <begin position="1"/>
        <end position="31"/>
    </location>
</feature>
<evidence type="ECO:0000256" key="1">
    <source>
        <dbReference type="SAM" id="MobiDB-lite"/>
    </source>
</evidence>
<dbReference type="SUPFAM" id="SSF56436">
    <property type="entry name" value="C-type lectin-like"/>
    <property type="match status" value="1"/>
</dbReference>
<dbReference type="InterPro" id="IPR016187">
    <property type="entry name" value="CTDL_fold"/>
</dbReference>
<proteinExistence type="predicted"/>
<name>A0A6L6PWD8_9BURK</name>